<comment type="caution">
    <text evidence="4">The sequence shown here is derived from an EMBL/GenBank/DDBJ whole genome shotgun (WGS) entry which is preliminary data.</text>
</comment>
<proteinExistence type="inferred from homology"/>
<dbReference type="InterPro" id="IPR004883">
    <property type="entry name" value="LOB"/>
</dbReference>
<dbReference type="PANTHER" id="PTHR31301:SF68">
    <property type="entry name" value="LOB DOMAIN-CONTAINING PROTEIN 32-RELATED"/>
    <property type="match status" value="1"/>
</dbReference>
<sequence>MSSSNSPCAACKLLRRKCAEDCIFAPCFPPNQPDKFASVHKVFGASNVGKLLGELHPSQRQDAANSLAYEAQARLHNPIYGSVGLISILQQRLKQVRYELYNAKTELATYIGPSAMFPILQYQGFVQQHPDNPSSSVMPYNVQSVLGLHSGPSLSTQLMIGEPQQQQQHHYDQQVLDAQQLAAVEAARQQQEMLRAYEQQRYQQQAQQLDPMRSNIGFDSAGAGPSTATGFNIGFDSAGAGPSTATGFNIGFDTAGAGPSTATGFNQMTEAALSTSLALGSYGNPYQIQEQPEEQSHSQQLQVELHPQFLLQQEQLQHQQLHPQPEQPPAPQKQETTGTDERRSNIGPFC</sequence>
<dbReference type="Proteomes" id="UP001642360">
    <property type="component" value="Unassembled WGS sequence"/>
</dbReference>
<reference evidence="4 5" key="1">
    <citation type="submission" date="2024-02" db="EMBL/GenBank/DDBJ databases">
        <authorList>
            <person name="Vignale AGUSTIN F."/>
            <person name="Sosa J E."/>
            <person name="Modenutti C."/>
        </authorList>
    </citation>
    <scope>NUCLEOTIDE SEQUENCE [LARGE SCALE GENOMIC DNA]</scope>
</reference>
<dbReference type="AlphaFoldDB" id="A0ABC8UWH9"/>
<feature type="region of interest" description="Disordered" evidence="2">
    <location>
        <begin position="309"/>
        <end position="350"/>
    </location>
</feature>
<dbReference type="EMBL" id="CAUOFW020009313">
    <property type="protein sequence ID" value="CAK9185431.1"/>
    <property type="molecule type" value="Genomic_DNA"/>
</dbReference>
<evidence type="ECO:0000256" key="1">
    <source>
        <dbReference type="ARBA" id="ARBA00005474"/>
    </source>
</evidence>
<protein>
    <recommendedName>
        <fullName evidence="3">LOB domain-containing protein</fullName>
    </recommendedName>
</protein>
<dbReference type="PANTHER" id="PTHR31301">
    <property type="entry name" value="LOB DOMAIN-CONTAINING PROTEIN 4-RELATED"/>
    <property type="match status" value="1"/>
</dbReference>
<evidence type="ECO:0000313" key="4">
    <source>
        <dbReference type="EMBL" id="CAK9185431.1"/>
    </source>
</evidence>
<evidence type="ECO:0000256" key="2">
    <source>
        <dbReference type="SAM" id="MobiDB-lite"/>
    </source>
</evidence>
<accession>A0ABC8UWH9</accession>
<gene>
    <name evidence="4" type="ORF">ILEXP_LOCUS55831</name>
</gene>
<dbReference type="PROSITE" id="PS50891">
    <property type="entry name" value="LOB"/>
    <property type="match status" value="1"/>
</dbReference>
<feature type="domain" description="LOB" evidence="3">
    <location>
        <begin position="6"/>
        <end position="107"/>
    </location>
</feature>
<name>A0ABC8UWH9_9AQUA</name>
<keyword evidence="5" id="KW-1185">Reference proteome</keyword>
<feature type="compositionally biased region" description="Low complexity" evidence="2">
    <location>
        <begin position="309"/>
        <end position="324"/>
    </location>
</feature>
<evidence type="ECO:0000313" key="5">
    <source>
        <dbReference type="Proteomes" id="UP001642360"/>
    </source>
</evidence>
<evidence type="ECO:0000259" key="3">
    <source>
        <dbReference type="PROSITE" id="PS50891"/>
    </source>
</evidence>
<dbReference type="Pfam" id="PF03195">
    <property type="entry name" value="LOB"/>
    <property type="match status" value="1"/>
</dbReference>
<organism evidence="4 5">
    <name type="scientific">Ilex paraguariensis</name>
    <name type="common">yerba mate</name>
    <dbReference type="NCBI Taxonomy" id="185542"/>
    <lineage>
        <taxon>Eukaryota</taxon>
        <taxon>Viridiplantae</taxon>
        <taxon>Streptophyta</taxon>
        <taxon>Embryophyta</taxon>
        <taxon>Tracheophyta</taxon>
        <taxon>Spermatophyta</taxon>
        <taxon>Magnoliopsida</taxon>
        <taxon>eudicotyledons</taxon>
        <taxon>Gunneridae</taxon>
        <taxon>Pentapetalae</taxon>
        <taxon>asterids</taxon>
        <taxon>campanulids</taxon>
        <taxon>Aquifoliales</taxon>
        <taxon>Aquifoliaceae</taxon>
        <taxon>Ilex</taxon>
    </lineage>
</organism>
<comment type="similarity">
    <text evidence="1">Belongs to the LOB domain-containing protein family.</text>
</comment>